<feature type="repeat" description="ANK" evidence="3">
    <location>
        <begin position="670"/>
        <end position="702"/>
    </location>
</feature>
<evidence type="ECO:0000256" key="1">
    <source>
        <dbReference type="ARBA" id="ARBA00022737"/>
    </source>
</evidence>
<dbReference type="CDD" id="cd01671">
    <property type="entry name" value="CARD"/>
    <property type="match status" value="1"/>
</dbReference>
<feature type="repeat" description="ANK" evidence="3">
    <location>
        <begin position="282"/>
        <end position="303"/>
    </location>
</feature>
<dbReference type="Gene3D" id="1.25.40.20">
    <property type="entry name" value="Ankyrin repeat-containing domain"/>
    <property type="match status" value="5"/>
</dbReference>
<feature type="repeat" description="ANK" evidence="3">
    <location>
        <begin position="536"/>
        <end position="568"/>
    </location>
</feature>
<name>A0A7J6BX20_9TELE</name>
<keyword evidence="2 3" id="KW-0040">ANK repeat</keyword>
<feature type="repeat" description="ANK" evidence="3">
    <location>
        <begin position="470"/>
        <end position="502"/>
    </location>
</feature>
<dbReference type="PRINTS" id="PR01415">
    <property type="entry name" value="ANKYRIN"/>
</dbReference>
<keyword evidence="7" id="KW-1185">Reference proteome</keyword>
<dbReference type="FunFam" id="1.25.40.20:FF:001201">
    <property type="entry name" value="CARD- and ANK-containing Inflammasome Adaptor Protein"/>
    <property type="match status" value="1"/>
</dbReference>
<comment type="caution">
    <text evidence="6">The sequence shown here is derived from an EMBL/GenBank/DDBJ whole genome shotgun (WGS) entry which is preliminary data.</text>
</comment>
<dbReference type="AlphaFoldDB" id="A0A7J6BX20"/>
<sequence length="771" mass="84134">MKFYQEQLCLSKAHCFPSEADMGSTSFTNPYAIEVIRTKKNELVSGISNTEDLLDLLISNGVLQPDSRALMSSISVREEKNSRMLNILISRGERACRIFFYPCLKRVEPDLYQYMRTYVGGVNEGIRDARRQLIGYLLEKDKQGLVKYSKSNKEPAPESIQPKSLANKATSSTEQIKQIPKSESEHDSILKAVSSGDLYLLQELLRGLDVNTAFSSTDTLLHLAAEHGKEAIVYFLLRQGAKLNLKDREGHTALHRASERGHTAVALALVKAGADIHALDLMSKTPLHLAAQNGHESTVKALVHEEKKSLKNQTTVLHMAAIEDDATLAEVLLRNGALVDTRDGRRKTALYHAVRHGNEKTAAVLLKAGAQVDSVIVDAAFELNRKSLLSLFLRYVQKSMSQNEITAALFKAVRRNLDGVVAALIDHGADVNSCNELGYTPMLLAAELGNAEAFKVLVTKKVRLDERLPNQISGLHLAIQSGSMQIAQILLDKGLDPNISGPKDQTPLHLSALHNQPALMALLLRVGAQINSITQDGFTALHLASQSGHTEAVAQLLEGKADIHVKDRQGRTALHWAAAKGEVGVIQLLLTSGSDANATEKKKKTPLHLAAMEGHTKAVSALMAGKAKVGAKDMDGCSPLHYAARNGKERVAGVLLTSGKSKIVDDKNVWRRNPLHLAAEHGHELLVGLLLENGAKINCLDNNKDTPLHCACRVGHVGTVQRLINWTNGERANLQATNNVNKTALQVAEAEDTQAHQNISTLLKKKMFLVK</sequence>
<evidence type="ECO:0000256" key="2">
    <source>
        <dbReference type="ARBA" id="ARBA00023043"/>
    </source>
</evidence>
<feature type="repeat" description="ANK" evidence="3">
    <location>
        <begin position="635"/>
        <end position="667"/>
    </location>
</feature>
<feature type="repeat" description="ANK" evidence="3">
    <location>
        <begin position="216"/>
        <end position="248"/>
    </location>
</feature>
<dbReference type="GO" id="GO:0042981">
    <property type="term" value="P:regulation of apoptotic process"/>
    <property type="evidence" value="ECO:0007669"/>
    <property type="project" value="InterPro"/>
</dbReference>
<dbReference type="Pfam" id="PF00619">
    <property type="entry name" value="CARD"/>
    <property type="match status" value="1"/>
</dbReference>
<dbReference type="PROSITE" id="PS50297">
    <property type="entry name" value="ANK_REP_REGION"/>
    <property type="match status" value="12"/>
</dbReference>
<evidence type="ECO:0000313" key="6">
    <source>
        <dbReference type="EMBL" id="KAF4099311.1"/>
    </source>
</evidence>
<feature type="compositionally biased region" description="Polar residues" evidence="4">
    <location>
        <begin position="161"/>
        <end position="176"/>
    </location>
</feature>
<feature type="repeat" description="ANK" evidence="3">
    <location>
        <begin position="249"/>
        <end position="281"/>
    </location>
</feature>
<feature type="domain" description="CARD" evidence="5">
    <location>
        <begin position="28"/>
        <end position="100"/>
    </location>
</feature>
<reference evidence="6 7" key="1">
    <citation type="submission" date="2020-04" db="EMBL/GenBank/DDBJ databases">
        <title>Chromosome-level genome assembly of a cyprinid fish Onychostoma macrolepis by integration of Nanopore Sequencing, Bionano and Hi-C technology.</title>
        <authorList>
            <person name="Wang D."/>
        </authorList>
    </citation>
    <scope>NUCLEOTIDE SEQUENCE [LARGE SCALE GENOMIC DNA]</scope>
    <source>
        <strain evidence="6">SWU-2019</strain>
        <tissue evidence="6">Muscle</tissue>
    </source>
</reference>
<organism evidence="6 7">
    <name type="scientific">Onychostoma macrolepis</name>
    <dbReference type="NCBI Taxonomy" id="369639"/>
    <lineage>
        <taxon>Eukaryota</taxon>
        <taxon>Metazoa</taxon>
        <taxon>Chordata</taxon>
        <taxon>Craniata</taxon>
        <taxon>Vertebrata</taxon>
        <taxon>Euteleostomi</taxon>
        <taxon>Actinopterygii</taxon>
        <taxon>Neopterygii</taxon>
        <taxon>Teleostei</taxon>
        <taxon>Ostariophysi</taxon>
        <taxon>Cypriniformes</taxon>
        <taxon>Cyprinidae</taxon>
        <taxon>Acrossocheilinae</taxon>
        <taxon>Onychostoma</taxon>
    </lineage>
</organism>
<feature type="repeat" description="ANK" evidence="3">
    <location>
        <begin position="312"/>
        <end position="344"/>
    </location>
</feature>
<dbReference type="Proteomes" id="UP000579812">
    <property type="component" value="Unassembled WGS sequence"/>
</dbReference>
<feature type="repeat" description="ANK" evidence="3">
    <location>
        <begin position="602"/>
        <end position="634"/>
    </location>
</feature>
<dbReference type="PROSITE" id="PS50088">
    <property type="entry name" value="ANK_REPEAT"/>
    <property type="match status" value="12"/>
</dbReference>
<evidence type="ECO:0000259" key="5">
    <source>
        <dbReference type="PROSITE" id="PS50209"/>
    </source>
</evidence>
<dbReference type="InterPro" id="IPR011029">
    <property type="entry name" value="DEATH-like_dom_sf"/>
</dbReference>
<dbReference type="InterPro" id="IPR001315">
    <property type="entry name" value="CARD"/>
</dbReference>
<dbReference type="InterPro" id="IPR002110">
    <property type="entry name" value="Ankyrin_rpt"/>
</dbReference>
<evidence type="ECO:0000313" key="7">
    <source>
        <dbReference type="Proteomes" id="UP000579812"/>
    </source>
</evidence>
<accession>A0A7J6BX20</accession>
<dbReference type="Pfam" id="PF13637">
    <property type="entry name" value="Ank_4"/>
    <property type="match status" value="1"/>
</dbReference>
<evidence type="ECO:0000256" key="4">
    <source>
        <dbReference type="SAM" id="MobiDB-lite"/>
    </source>
</evidence>
<feature type="repeat" description="ANK" evidence="3">
    <location>
        <begin position="345"/>
        <end position="373"/>
    </location>
</feature>
<dbReference type="SUPFAM" id="SSF47986">
    <property type="entry name" value="DEATH domain"/>
    <property type="match status" value="1"/>
</dbReference>
<dbReference type="Gene3D" id="1.10.533.10">
    <property type="entry name" value="Death Domain, Fas"/>
    <property type="match status" value="1"/>
</dbReference>
<proteinExistence type="predicted"/>
<gene>
    <name evidence="6" type="ORF">G5714_019437</name>
</gene>
<dbReference type="PANTHER" id="PTHR24123">
    <property type="entry name" value="ANKYRIN REPEAT-CONTAINING"/>
    <property type="match status" value="1"/>
</dbReference>
<feature type="repeat" description="ANK" evidence="3">
    <location>
        <begin position="503"/>
        <end position="535"/>
    </location>
</feature>
<dbReference type="SUPFAM" id="SSF48403">
    <property type="entry name" value="Ankyrin repeat"/>
    <property type="match status" value="2"/>
</dbReference>
<dbReference type="Pfam" id="PF12796">
    <property type="entry name" value="Ank_2"/>
    <property type="match status" value="5"/>
</dbReference>
<keyword evidence="1" id="KW-0677">Repeat</keyword>
<dbReference type="FunFam" id="1.10.533.10:FF:000208">
    <property type="entry name" value="CARD- and ANK-containing Inflammasome Adaptor Protein"/>
    <property type="match status" value="1"/>
</dbReference>
<feature type="repeat" description="ANK" evidence="3">
    <location>
        <begin position="569"/>
        <end position="601"/>
    </location>
</feature>
<feature type="region of interest" description="Disordered" evidence="4">
    <location>
        <begin position="149"/>
        <end position="182"/>
    </location>
</feature>
<dbReference type="Pfam" id="PF00023">
    <property type="entry name" value="Ank"/>
    <property type="match status" value="1"/>
</dbReference>
<dbReference type="PANTHER" id="PTHR24123:SF33">
    <property type="entry name" value="PROTEIN HOS4"/>
    <property type="match status" value="1"/>
</dbReference>
<dbReference type="SMART" id="SM00248">
    <property type="entry name" value="ANK"/>
    <property type="match status" value="15"/>
</dbReference>
<dbReference type="EMBL" id="JAAMOB010000020">
    <property type="protein sequence ID" value="KAF4099311.1"/>
    <property type="molecule type" value="Genomic_DNA"/>
</dbReference>
<dbReference type="InterPro" id="IPR051165">
    <property type="entry name" value="Multifunctional_ANK_Repeat"/>
</dbReference>
<evidence type="ECO:0000256" key="3">
    <source>
        <dbReference type="PROSITE-ProRule" id="PRU00023"/>
    </source>
</evidence>
<dbReference type="InterPro" id="IPR036770">
    <property type="entry name" value="Ankyrin_rpt-contain_sf"/>
</dbReference>
<protein>
    <recommendedName>
        <fullName evidence="5">CARD domain-containing protein</fullName>
    </recommendedName>
</protein>
<dbReference type="PROSITE" id="PS50209">
    <property type="entry name" value="CARD"/>
    <property type="match status" value="1"/>
</dbReference>